<keyword evidence="2" id="KW-0689">Ribosomal protein</keyword>
<name>A0ABD2PSF7_9PLAT</name>
<dbReference type="GO" id="GO:0005840">
    <property type="term" value="C:ribosome"/>
    <property type="evidence" value="ECO:0007669"/>
    <property type="project" value="UniProtKB-KW"/>
</dbReference>
<keyword evidence="2" id="KW-0687">Ribonucleoprotein</keyword>
<dbReference type="PANTHER" id="PTHR11362">
    <property type="entry name" value="PHOSPHATIDYLETHANOLAMINE-BINDING PROTEIN"/>
    <property type="match status" value="1"/>
</dbReference>
<reference evidence="2 3" key="1">
    <citation type="submission" date="2024-11" db="EMBL/GenBank/DDBJ databases">
        <title>Adaptive evolution of stress response genes in parasites aligns with host niche diversity.</title>
        <authorList>
            <person name="Hahn C."/>
            <person name="Resl P."/>
        </authorList>
    </citation>
    <scope>NUCLEOTIDE SEQUENCE [LARGE SCALE GENOMIC DNA]</scope>
    <source>
        <strain evidence="2">EGGRZ-B1_66</strain>
        <tissue evidence="2">Body</tissue>
    </source>
</reference>
<protein>
    <submittedName>
        <fullName evidence="2">39S ribosomal protein L38, mitochondrial</fullName>
    </submittedName>
</protein>
<dbReference type="PANTHER" id="PTHR11362:SF133">
    <property type="entry name" value="LARGE RIBOSOMAL SUBUNIT PROTEIN ML38"/>
    <property type="match status" value="1"/>
</dbReference>
<sequence>MSLRFSYKILQSSLISACRNYRVRRSYEPGNIVPGDYPHFRWQVPACGLKPYEERVKEVNSQESRKPLQNKVDIGLPYDKPQTTTTKAVQKRPELEKAARKRTLLIDLDEVEKENQTFPLRAFDVSCHYGIFDDLFGHPHCFVPKIPLNLNFKTKDGNFIPVVLGNRISPQNAGSEPLLDVGCLPDNSFWTVIMTSPDEPFARNSNDKTKSGDTLVPYLQPIPYAGTGFHRYIFTLYLQLNGKMDQIQLGQHSLKGDPNLVRGFSTRQFYAQYEEQLTPASLRFFQSAWDDSVRNCFRQVLDTTEPIFEVKWPEAMPPPQSRHPRPNSWHYPRRHPLGHPHMTHRLAVHEDLSFDVYLDRYRDRKEMMQEIVEARLKREGNPLDPNETSRQTLIFPMAEPMPKEFPSWRRQQEVKRRLRQGRWRELDGYEQES</sequence>
<dbReference type="AlphaFoldDB" id="A0ABD2PSF7"/>
<dbReference type="Proteomes" id="UP001626550">
    <property type="component" value="Unassembled WGS sequence"/>
</dbReference>
<evidence type="ECO:0000313" key="3">
    <source>
        <dbReference type="Proteomes" id="UP001626550"/>
    </source>
</evidence>
<feature type="region of interest" description="Disordered" evidence="1">
    <location>
        <begin position="72"/>
        <end position="93"/>
    </location>
</feature>
<comment type="caution">
    <text evidence="2">The sequence shown here is derived from an EMBL/GenBank/DDBJ whole genome shotgun (WGS) entry which is preliminary data.</text>
</comment>
<gene>
    <name evidence="2" type="primary">MRPL38</name>
    <name evidence="2" type="ORF">Ciccas_011171</name>
</gene>
<dbReference type="CDD" id="cd00866">
    <property type="entry name" value="PEBP_euk"/>
    <property type="match status" value="1"/>
</dbReference>
<dbReference type="SUPFAM" id="SSF49777">
    <property type="entry name" value="PEBP-like"/>
    <property type="match status" value="1"/>
</dbReference>
<keyword evidence="3" id="KW-1185">Reference proteome</keyword>
<evidence type="ECO:0000313" key="2">
    <source>
        <dbReference type="EMBL" id="KAL3310264.1"/>
    </source>
</evidence>
<proteinExistence type="predicted"/>
<organism evidence="2 3">
    <name type="scientific">Cichlidogyrus casuarinus</name>
    <dbReference type="NCBI Taxonomy" id="1844966"/>
    <lineage>
        <taxon>Eukaryota</taxon>
        <taxon>Metazoa</taxon>
        <taxon>Spiralia</taxon>
        <taxon>Lophotrochozoa</taxon>
        <taxon>Platyhelminthes</taxon>
        <taxon>Monogenea</taxon>
        <taxon>Monopisthocotylea</taxon>
        <taxon>Dactylogyridea</taxon>
        <taxon>Ancyrocephalidae</taxon>
        <taxon>Cichlidogyrus</taxon>
    </lineage>
</organism>
<dbReference type="Gene3D" id="3.90.280.10">
    <property type="entry name" value="PEBP-like"/>
    <property type="match status" value="1"/>
</dbReference>
<accession>A0ABD2PSF7</accession>
<dbReference type="EMBL" id="JBJKFK010003103">
    <property type="protein sequence ID" value="KAL3310264.1"/>
    <property type="molecule type" value="Genomic_DNA"/>
</dbReference>
<dbReference type="InterPro" id="IPR035810">
    <property type="entry name" value="PEBP_euk"/>
</dbReference>
<evidence type="ECO:0000256" key="1">
    <source>
        <dbReference type="SAM" id="MobiDB-lite"/>
    </source>
</evidence>
<dbReference type="InterPro" id="IPR036610">
    <property type="entry name" value="PEBP-like_sf"/>
</dbReference>